<proteinExistence type="predicted"/>
<keyword evidence="4 9" id="KW-0496">Mitochondrion</keyword>
<dbReference type="GO" id="GO:0006754">
    <property type="term" value="P:ATP biosynthetic process"/>
    <property type="evidence" value="ECO:0007669"/>
    <property type="project" value="UniProtKB-KW"/>
</dbReference>
<keyword evidence="3 7" id="KW-1133">Transmembrane helix</keyword>
<evidence type="ECO:0000256" key="1">
    <source>
        <dbReference type="ARBA" id="ARBA00004325"/>
    </source>
</evidence>
<name>A0A0B5GFU6_MALCL</name>
<geneLocation type="mitochondrion" evidence="9"/>
<dbReference type="GO" id="GO:0016787">
    <property type="term" value="F:hydrolase activity"/>
    <property type="evidence" value="ECO:0007669"/>
    <property type="project" value="UniProtKB-KW"/>
</dbReference>
<reference evidence="9" key="1">
    <citation type="journal article" date="2014" name="Nucleic Acids Res.">
        <title>Widespread occurrence of organelle genome-encoded 5S rRNAs including permuted molecules.</title>
        <authorList>
            <person name="Valach M."/>
            <person name="Burger G."/>
            <person name="Gray M.W."/>
            <person name="Lang B.F."/>
        </authorList>
    </citation>
    <scope>NUCLEOTIDE SEQUENCE</scope>
    <source>
        <strain evidence="9">ATCC 50740</strain>
    </source>
</reference>
<dbReference type="InterPro" id="IPR003319">
    <property type="entry name" value="YMF19-like_N"/>
</dbReference>
<keyword evidence="9" id="KW-0378">Hydrolase</keyword>
<keyword evidence="5 7" id="KW-0472">Membrane</keyword>
<accession>A0A0B5GFU6</accession>
<keyword evidence="2 7" id="KW-0812">Transmembrane</keyword>
<evidence type="ECO:0000256" key="7">
    <source>
        <dbReference type="SAM" id="Phobius"/>
    </source>
</evidence>
<sequence>MPQLDKYTYSSQIFWCLVTFFTIYGVLIKEILPNIAKILKIRKRLFNTYQDTLLQFKKEKSENDLNNKYIKLISNSKESLEHVIKSYDIYTENVNNYTLSVLLKILQTIKLP</sequence>
<evidence type="ECO:0000256" key="4">
    <source>
        <dbReference type="ARBA" id="ARBA00023128"/>
    </source>
</evidence>
<feature type="domain" description="ATP synthase YMF19-like N-terminal" evidence="8">
    <location>
        <begin position="2"/>
        <end position="73"/>
    </location>
</feature>
<evidence type="ECO:0000256" key="2">
    <source>
        <dbReference type="ARBA" id="ARBA00022692"/>
    </source>
</evidence>
<evidence type="ECO:0000313" key="9">
    <source>
        <dbReference type="EMBL" id="AJF22882.1"/>
    </source>
</evidence>
<evidence type="ECO:0000256" key="6">
    <source>
        <dbReference type="ARBA" id="ARBA00023310"/>
    </source>
</evidence>
<evidence type="ECO:0000259" key="8">
    <source>
        <dbReference type="Pfam" id="PF02326"/>
    </source>
</evidence>
<dbReference type="EC" id="3.6.3.14" evidence="9"/>
<dbReference type="GO" id="GO:0031966">
    <property type="term" value="C:mitochondrial membrane"/>
    <property type="evidence" value="ECO:0007669"/>
    <property type="project" value="UniProtKB-SubCell"/>
</dbReference>
<dbReference type="EMBL" id="KP165387">
    <property type="protein sequence ID" value="AJF22882.1"/>
    <property type="molecule type" value="Genomic_DNA"/>
</dbReference>
<feature type="transmembrane region" description="Helical" evidence="7">
    <location>
        <begin position="12"/>
        <end position="32"/>
    </location>
</feature>
<gene>
    <name evidence="9" type="primary">atp8</name>
</gene>
<protein>
    <submittedName>
        <fullName evidence="9">ATP synthase F0 subunit 8</fullName>
        <ecNumber evidence="9">3.6.3.14</ecNumber>
    </submittedName>
</protein>
<dbReference type="Pfam" id="PF02326">
    <property type="entry name" value="YMF19"/>
    <property type="match status" value="1"/>
</dbReference>
<dbReference type="GeneID" id="22976023"/>
<keyword evidence="6" id="KW-0066">ATP synthesis</keyword>
<organism evidence="9">
    <name type="scientific">Malawimonas californiana</name>
    <name type="common">Flagellated protozoan</name>
    <dbReference type="NCBI Taxonomy" id="221722"/>
    <lineage>
        <taxon>Eukaryota</taxon>
        <taxon>Malawimonadida</taxon>
        <taxon>Malawimonadidae</taxon>
        <taxon>Malawimonas</taxon>
    </lineage>
</organism>
<evidence type="ECO:0000256" key="3">
    <source>
        <dbReference type="ARBA" id="ARBA00022989"/>
    </source>
</evidence>
<evidence type="ECO:0000256" key="5">
    <source>
        <dbReference type="ARBA" id="ARBA00023136"/>
    </source>
</evidence>
<dbReference type="RefSeq" id="YP_009118108.1">
    <property type="nucleotide sequence ID" value="NC_026311.1"/>
</dbReference>
<comment type="subcellular location">
    <subcellularLocation>
        <location evidence="1">Mitochondrion membrane</location>
    </subcellularLocation>
</comment>
<dbReference type="AlphaFoldDB" id="A0A0B5GFU6"/>